<dbReference type="SUPFAM" id="SSF53474">
    <property type="entry name" value="alpha/beta-Hydrolases"/>
    <property type="match status" value="1"/>
</dbReference>
<dbReference type="AlphaFoldDB" id="A0A4S4K7C8"/>
<dbReference type="InterPro" id="IPR002921">
    <property type="entry name" value="Fungal_lipase-type"/>
</dbReference>
<accession>A0A4S4K7C8</accession>
<evidence type="ECO:0000256" key="4">
    <source>
        <dbReference type="ARBA" id="ARBA00048461"/>
    </source>
</evidence>
<evidence type="ECO:0000313" key="6">
    <source>
        <dbReference type="EMBL" id="THG93751.1"/>
    </source>
</evidence>
<name>A0A4S4K7C8_9APHY</name>
<protein>
    <recommendedName>
        <fullName evidence="5">Fungal lipase-type domain-containing protein</fullName>
    </recommendedName>
</protein>
<comment type="caution">
    <text evidence="6">The sequence shown here is derived from an EMBL/GenBank/DDBJ whole genome shotgun (WGS) entry which is preliminary data.</text>
</comment>
<feature type="domain" description="Fungal lipase-type" evidence="5">
    <location>
        <begin position="29"/>
        <end position="187"/>
    </location>
</feature>
<dbReference type="GO" id="GO:0006629">
    <property type="term" value="P:lipid metabolic process"/>
    <property type="evidence" value="ECO:0007669"/>
    <property type="project" value="InterPro"/>
</dbReference>
<dbReference type="InterPro" id="IPR051218">
    <property type="entry name" value="Sec_MonoDiacylglyc_Lipase"/>
</dbReference>
<keyword evidence="7" id="KW-1185">Reference proteome</keyword>
<evidence type="ECO:0000256" key="2">
    <source>
        <dbReference type="ARBA" id="ARBA00043996"/>
    </source>
</evidence>
<organism evidence="6 7">
    <name type="scientific">Hermanssonia centrifuga</name>
    <dbReference type="NCBI Taxonomy" id="98765"/>
    <lineage>
        <taxon>Eukaryota</taxon>
        <taxon>Fungi</taxon>
        <taxon>Dikarya</taxon>
        <taxon>Basidiomycota</taxon>
        <taxon>Agaricomycotina</taxon>
        <taxon>Agaricomycetes</taxon>
        <taxon>Polyporales</taxon>
        <taxon>Meruliaceae</taxon>
        <taxon>Hermanssonia</taxon>
    </lineage>
</organism>
<dbReference type="CDD" id="cd00519">
    <property type="entry name" value="Lipase_3"/>
    <property type="match status" value="1"/>
</dbReference>
<evidence type="ECO:0000256" key="1">
    <source>
        <dbReference type="ARBA" id="ARBA00023157"/>
    </source>
</evidence>
<evidence type="ECO:0000313" key="7">
    <source>
        <dbReference type="Proteomes" id="UP000309038"/>
    </source>
</evidence>
<comment type="similarity">
    <text evidence="2">Belongs to the AB hydrolase superfamily. Lipase family. Class 3 subfamily.</text>
</comment>
<dbReference type="Proteomes" id="UP000309038">
    <property type="component" value="Unassembled WGS sequence"/>
</dbReference>
<gene>
    <name evidence="6" type="ORF">EW026_g7572</name>
</gene>
<dbReference type="PANTHER" id="PTHR45856:SF25">
    <property type="entry name" value="FUNGAL LIPASE-LIKE DOMAIN-CONTAINING PROTEIN"/>
    <property type="match status" value="1"/>
</dbReference>
<evidence type="ECO:0000259" key="5">
    <source>
        <dbReference type="Pfam" id="PF01764"/>
    </source>
</evidence>
<comment type="catalytic activity">
    <reaction evidence="4">
        <text>a monoacylglycerol + H2O = glycerol + a fatty acid + H(+)</text>
        <dbReference type="Rhea" id="RHEA:15245"/>
        <dbReference type="ChEBI" id="CHEBI:15377"/>
        <dbReference type="ChEBI" id="CHEBI:15378"/>
        <dbReference type="ChEBI" id="CHEBI:17408"/>
        <dbReference type="ChEBI" id="CHEBI:17754"/>
        <dbReference type="ChEBI" id="CHEBI:28868"/>
    </reaction>
</comment>
<dbReference type="Pfam" id="PF01764">
    <property type="entry name" value="Lipase_3"/>
    <property type="match status" value="1"/>
</dbReference>
<sequence>MKVLQTGGDNEDIPRFFIAQDPDSQSIIVAHQGTDPEEILSVANDVEFKQVAMNSTLFPSAAKGALVHDGFQDTQGRTADIVLSTVQSALASTGFKRVLTTGSYRFILAGAMHPHYDRLGHSLGAAVATLDATMLRMALPSDVDVNSVVFGLPRVGNQQFADMIDSMISGFTHVTNQDDPVPTVPPRFLSFQHPQGEIHITKKSTARNCSEGNSLLDASVDNHLGPYFENISFGGSACPA</sequence>
<dbReference type="InterPro" id="IPR029058">
    <property type="entry name" value="AB_hydrolase_fold"/>
</dbReference>
<evidence type="ECO:0000256" key="3">
    <source>
        <dbReference type="ARBA" id="ARBA00047591"/>
    </source>
</evidence>
<dbReference type="PANTHER" id="PTHR45856">
    <property type="entry name" value="ALPHA/BETA-HYDROLASES SUPERFAMILY PROTEIN"/>
    <property type="match status" value="1"/>
</dbReference>
<proteinExistence type="inferred from homology"/>
<dbReference type="EMBL" id="SGPJ01000578">
    <property type="protein sequence ID" value="THG93751.1"/>
    <property type="molecule type" value="Genomic_DNA"/>
</dbReference>
<reference evidence="6 7" key="1">
    <citation type="submission" date="2019-02" db="EMBL/GenBank/DDBJ databases">
        <title>Genome sequencing of the rare red list fungi Phlebia centrifuga.</title>
        <authorList>
            <person name="Buettner E."/>
            <person name="Kellner H."/>
        </authorList>
    </citation>
    <scope>NUCLEOTIDE SEQUENCE [LARGE SCALE GENOMIC DNA]</scope>
    <source>
        <strain evidence="6 7">DSM 108282</strain>
    </source>
</reference>
<dbReference type="Gene3D" id="3.40.50.1820">
    <property type="entry name" value="alpha/beta hydrolase"/>
    <property type="match status" value="2"/>
</dbReference>
<comment type="catalytic activity">
    <reaction evidence="3">
        <text>a diacylglycerol + H2O = a monoacylglycerol + a fatty acid + H(+)</text>
        <dbReference type="Rhea" id="RHEA:32731"/>
        <dbReference type="ChEBI" id="CHEBI:15377"/>
        <dbReference type="ChEBI" id="CHEBI:15378"/>
        <dbReference type="ChEBI" id="CHEBI:17408"/>
        <dbReference type="ChEBI" id="CHEBI:18035"/>
        <dbReference type="ChEBI" id="CHEBI:28868"/>
    </reaction>
</comment>
<keyword evidence="1" id="KW-1015">Disulfide bond</keyword>